<dbReference type="EMBL" id="NOJZ02000015">
    <property type="protein sequence ID" value="RDY23291.1"/>
    <property type="molecule type" value="Genomic_DNA"/>
</dbReference>
<dbReference type="AlphaFoldDB" id="A0A371IS37"/>
<evidence type="ECO:0000313" key="1">
    <source>
        <dbReference type="EMBL" id="RDY23291.1"/>
    </source>
</evidence>
<sequence>MRKNTIVLKYKNEHSSTFKKSEIMNFEELKDWVESILNGKHTIENMIIKFAGRPKMVLVDRSEIRQIEILETRQIDVLV</sequence>
<reference evidence="1 2" key="1">
    <citation type="journal article" date="2017" name="Genome Announc.">
        <title>Draft Genome Sequence of Romboutsia maritimum sp. nov. Strain CCRI-22766(T), Isolated from Coastal Estuarine Mud.</title>
        <authorList>
            <person name="Maheux A.F."/>
            <person name="Boudreau D.K."/>
            <person name="Berube E."/>
            <person name="Boissinot M."/>
            <person name="Raymond F."/>
            <person name="Brodeur S."/>
            <person name="Corbeil J."/>
            <person name="Brightwell G."/>
            <person name="Broda D."/>
            <person name="Omar R.F."/>
            <person name="Bergeron M.G."/>
        </authorList>
    </citation>
    <scope>NUCLEOTIDE SEQUENCE [LARGE SCALE GENOMIC DNA]</scope>
    <source>
        <strain evidence="1 2">CCRI-22766</strain>
    </source>
</reference>
<proteinExistence type="predicted"/>
<name>A0A371IS37_9FIRM</name>
<keyword evidence="2" id="KW-1185">Reference proteome</keyword>
<organism evidence="1 2">
    <name type="scientific">Romboutsia maritimum</name>
    <dbReference type="NCBI Taxonomy" id="2020948"/>
    <lineage>
        <taxon>Bacteria</taxon>
        <taxon>Bacillati</taxon>
        <taxon>Bacillota</taxon>
        <taxon>Clostridia</taxon>
        <taxon>Peptostreptococcales</taxon>
        <taxon>Peptostreptococcaceae</taxon>
        <taxon>Romboutsia</taxon>
    </lineage>
</organism>
<gene>
    <name evidence="1" type="ORF">CHF27_009115</name>
</gene>
<evidence type="ECO:0000313" key="2">
    <source>
        <dbReference type="Proteomes" id="UP000243494"/>
    </source>
</evidence>
<protein>
    <submittedName>
        <fullName evidence="1">Uncharacterized protein</fullName>
    </submittedName>
</protein>
<accession>A0A371IS37</accession>
<dbReference type="Proteomes" id="UP000243494">
    <property type="component" value="Unassembled WGS sequence"/>
</dbReference>
<comment type="caution">
    <text evidence="1">The sequence shown here is derived from an EMBL/GenBank/DDBJ whole genome shotgun (WGS) entry which is preliminary data.</text>
</comment>
<dbReference type="OrthoDB" id="1756090at2"/>
<dbReference type="RefSeq" id="WP_095406336.1">
    <property type="nucleotide sequence ID" value="NZ_NOJZ02000015.1"/>
</dbReference>